<dbReference type="InterPro" id="IPR052026">
    <property type="entry name" value="ExeA_AAA_ATPase_DNA-bind"/>
</dbReference>
<keyword evidence="4" id="KW-1185">Reference proteome</keyword>
<dbReference type="RefSeq" id="WP_140881713.1">
    <property type="nucleotide sequence ID" value="NZ_RCZP01000003.1"/>
</dbReference>
<dbReference type="SMART" id="SM00382">
    <property type="entry name" value="AAA"/>
    <property type="match status" value="1"/>
</dbReference>
<name>A0A502GC01_9PROT</name>
<evidence type="ECO:0000259" key="2">
    <source>
        <dbReference type="SMART" id="SM00382"/>
    </source>
</evidence>
<dbReference type="GO" id="GO:0016887">
    <property type="term" value="F:ATP hydrolysis activity"/>
    <property type="evidence" value="ECO:0007669"/>
    <property type="project" value="InterPro"/>
</dbReference>
<sequence>MPHAAWAAARRAILQAFATGEHLVALLGPPGVGKTCLLREVEAALRPQAIRVLRLESGDGAEGALAAAPETEVLLVDEADRMSESALEEVAEREGCFAVLVGLPPLARRLAPWPHRIVELPPLPAGEIPSYLTARMIIAELDAARLTEGAAAALAELSGGTPRLLNLLLAMAYHEADMTGGETVLESHVREAAALRAEAAEALAGHDAPPPRAAAEPAGKPVRLGRPEPAPRSFGRALSLTPPPPPEEEPARRRLAPAVLAGAIVLLLGGLAWFSAREVPRPATRAEGAAPPGEQAAAAPAPPPADPAPAPPRTAGAALPSGAMVRVVLTYPRGAAEAARRGVALAASLTQAGIAVGAPFPVSRPPAGPALSYFFREDREAALRIAGLGGLDAGAAQLGAPGGAAPRPGTIELALAQPGAAAEERDASAGEEDLPAPAAASLAYPPEGTTLPADAAWRGVVLAWSTPGDNRPGCCFIEVVSLGAGRPGEGVPAFREVFAAYAEAPDQQLVQLAGAGRYAWRVLTVSRAARRYSASPWRHFAIGGAPS</sequence>
<dbReference type="AlphaFoldDB" id="A0A502GC01"/>
<proteinExistence type="predicted"/>
<protein>
    <recommendedName>
        <fullName evidence="2">AAA+ ATPase domain-containing protein</fullName>
    </recommendedName>
</protein>
<dbReference type="Proteomes" id="UP000317078">
    <property type="component" value="Unassembled WGS sequence"/>
</dbReference>
<gene>
    <name evidence="3" type="ORF">EAH89_05085</name>
</gene>
<reference evidence="3 4" key="1">
    <citation type="journal article" date="2019" name="Environ. Microbiol.">
        <title>Species interactions and distinct microbial communities in high Arctic permafrost affected cryosols are associated with the CH4 and CO2 gas fluxes.</title>
        <authorList>
            <person name="Altshuler I."/>
            <person name="Hamel J."/>
            <person name="Turney S."/>
            <person name="Magnuson E."/>
            <person name="Levesque R."/>
            <person name="Greer C."/>
            <person name="Whyte L.G."/>
        </authorList>
    </citation>
    <scope>NUCLEOTIDE SEQUENCE [LARGE SCALE GENOMIC DNA]</scope>
    <source>
        <strain evidence="3 4">S9.3B</strain>
    </source>
</reference>
<dbReference type="PANTHER" id="PTHR35894:SF1">
    <property type="entry name" value="PHOSPHORIBULOKINASE _ URIDINE KINASE FAMILY"/>
    <property type="match status" value="1"/>
</dbReference>
<accession>A0A502GC01</accession>
<dbReference type="Pfam" id="PF00004">
    <property type="entry name" value="AAA"/>
    <property type="match status" value="1"/>
</dbReference>
<comment type="caution">
    <text evidence="3">The sequence shown here is derived from an EMBL/GenBank/DDBJ whole genome shotgun (WGS) entry which is preliminary data.</text>
</comment>
<dbReference type="Gene3D" id="3.40.50.300">
    <property type="entry name" value="P-loop containing nucleotide triphosphate hydrolases"/>
    <property type="match status" value="1"/>
</dbReference>
<feature type="compositionally biased region" description="Low complexity" evidence="1">
    <location>
        <begin position="286"/>
        <end position="299"/>
    </location>
</feature>
<dbReference type="InterPro" id="IPR027417">
    <property type="entry name" value="P-loop_NTPase"/>
</dbReference>
<feature type="region of interest" description="Disordered" evidence="1">
    <location>
        <begin position="200"/>
        <end position="252"/>
    </location>
</feature>
<dbReference type="InterPro" id="IPR003959">
    <property type="entry name" value="ATPase_AAA_core"/>
</dbReference>
<dbReference type="GO" id="GO:0005524">
    <property type="term" value="F:ATP binding"/>
    <property type="evidence" value="ECO:0007669"/>
    <property type="project" value="InterPro"/>
</dbReference>
<feature type="compositionally biased region" description="Pro residues" evidence="1">
    <location>
        <begin position="300"/>
        <end position="312"/>
    </location>
</feature>
<dbReference type="InterPro" id="IPR003593">
    <property type="entry name" value="AAA+_ATPase"/>
</dbReference>
<dbReference type="SUPFAM" id="SSF52540">
    <property type="entry name" value="P-loop containing nucleoside triphosphate hydrolases"/>
    <property type="match status" value="1"/>
</dbReference>
<feature type="domain" description="AAA+ ATPase" evidence="2">
    <location>
        <begin position="20"/>
        <end position="124"/>
    </location>
</feature>
<dbReference type="EMBL" id="RCZP01000003">
    <property type="protein sequence ID" value="TPG59619.1"/>
    <property type="molecule type" value="Genomic_DNA"/>
</dbReference>
<evidence type="ECO:0000313" key="4">
    <source>
        <dbReference type="Proteomes" id="UP000317078"/>
    </source>
</evidence>
<organism evidence="3 4">
    <name type="scientific">Muricoccus nepalensis</name>
    <dbReference type="NCBI Taxonomy" id="1854500"/>
    <lineage>
        <taxon>Bacteria</taxon>
        <taxon>Pseudomonadati</taxon>
        <taxon>Pseudomonadota</taxon>
        <taxon>Alphaproteobacteria</taxon>
        <taxon>Acetobacterales</taxon>
        <taxon>Roseomonadaceae</taxon>
        <taxon>Muricoccus</taxon>
    </lineage>
</organism>
<evidence type="ECO:0000313" key="3">
    <source>
        <dbReference type="EMBL" id="TPG59619.1"/>
    </source>
</evidence>
<feature type="region of interest" description="Disordered" evidence="1">
    <location>
        <begin position="284"/>
        <end position="317"/>
    </location>
</feature>
<evidence type="ECO:0000256" key="1">
    <source>
        <dbReference type="SAM" id="MobiDB-lite"/>
    </source>
</evidence>
<dbReference type="OrthoDB" id="7257670at2"/>
<dbReference type="PANTHER" id="PTHR35894">
    <property type="entry name" value="GENERAL SECRETION PATHWAY PROTEIN A-RELATED"/>
    <property type="match status" value="1"/>
</dbReference>